<protein>
    <submittedName>
        <fullName evidence="8">Nox1</fullName>
        <ecNumber evidence="8">1.6.99.3</ecNumber>
    </submittedName>
</protein>
<feature type="domain" description="Rhodanese" evidence="7">
    <location>
        <begin position="505"/>
        <end position="572"/>
    </location>
</feature>
<comment type="cofactor">
    <cofactor evidence="1">
        <name>FAD</name>
        <dbReference type="ChEBI" id="CHEBI:57692"/>
    </cofactor>
</comment>
<evidence type="ECO:0000256" key="5">
    <source>
        <dbReference type="ARBA" id="ARBA00023002"/>
    </source>
</evidence>
<dbReference type="InterPro" id="IPR001763">
    <property type="entry name" value="Rhodanese-like_dom"/>
</dbReference>
<evidence type="ECO:0000256" key="3">
    <source>
        <dbReference type="ARBA" id="ARBA00022630"/>
    </source>
</evidence>
<dbReference type="Pfam" id="PF02852">
    <property type="entry name" value="Pyr_redox_dim"/>
    <property type="match status" value="1"/>
</dbReference>
<dbReference type="PRINTS" id="PR00368">
    <property type="entry name" value="FADPNR"/>
</dbReference>
<sequence length="572" mass="61523">MPEKVLIIGAVALGPKVACRLRRINPEIDITVIDRDSLISYGGCGIPYYVGGDVAEIEGLYSTIAHAKRDVEFFRKVKGFNVLTRVEAIAIRRADKKVVVRRLDDDTEDEISYDKLVLATGATPMRPPFPGADLPQVHVVSNLHHASAVKSAISRGEVENAVVIGAGAIGIEMAEALTDLWGINTTIVEMADQVLPQALSRDMARIVEKKLVDSGVNLLLSERVMAINGDKENGVESVETANTKLPCDMVILAAGVRPNSELALEAGLATGRNRGILVNKRMQTTDPDIYAGGDCAEFTNLVNGQDCVMPLGSLANRQGRIIATNINGGNEQFPGSVGSFCIKVFDMGVAKAGLTVAQAEAAGFDPVCATVAQSDRAHFFPDADFMFMKLIADRKTRKILGVEAAGPQGDAVKSRVDAVAPLLQFGVDVSFICNLEVSYSPPYASAMDVVNNAGNALDNTLDNSLKSADTFDFVEKMKQGIVTVLDVRSSIQAEPFVEKFKDKWINIPQDELRNRYEELNGKISASEPLYIICGTGPRSYESQVFLASKGIKNTLNVSGGYGMVLAIHDALT</sequence>
<dbReference type="Proteomes" id="UP000191931">
    <property type="component" value="Unassembled WGS sequence"/>
</dbReference>
<dbReference type="InterPro" id="IPR036188">
    <property type="entry name" value="FAD/NAD-bd_sf"/>
</dbReference>
<name>A0A1W1HEC4_9BACT</name>
<dbReference type="Gene3D" id="3.40.250.10">
    <property type="entry name" value="Rhodanese-like domain"/>
    <property type="match status" value="1"/>
</dbReference>
<keyword evidence="6" id="KW-0676">Redox-active center</keyword>
<evidence type="ECO:0000256" key="4">
    <source>
        <dbReference type="ARBA" id="ARBA00022827"/>
    </source>
</evidence>
<evidence type="ECO:0000313" key="8">
    <source>
        <dbReference type="EMBL" id="SLM30847.1"/>
    </source>
</evidence>
<dbReference type="SUPFAM" id="SSF55424">
    <property type="entry name" value="FAD/NAD-linked reductases, dimerisation (C-terminal) domain"/>
    <property type="match status" value="1"/>
</dbReference>
<dbReference type="RefSeq" id="WP_080799753.1">
    <property type="nucleotide sequence ID" value="NZ_LT828540.1"/>
</dbReference>
<dbReference type="PANTHER" id="PTHR43429:SF1">
    <property type="entry name" value="NAD(P)H SULFUR OXIDOREDUCTASE (COA-DEPENDENT)"/>
    <property type="match status" value="1"/>
</dbReference>
<keyword evidence="5 8" id="KW-0560">Oxidoreductase</keyword>
<dbReference type="SUPFAM" id="SSF51905">
    <property type="entry name" value="FAD/NAD(P)-binding domain"/>
    <property type="match status" value="1"/>
</dbReference>
<comment type="similarity">
    <text evidence="2">Belongs to the class-III pyridine nucleotide-disulfide oxidoreductase family.</text>
</comment>
<keyword evidence="4" id="KW-0274">FAD</keyword>
<evidence type="ECO:0000256" key="6">
    <source>
        <dbReference type="ARBA" id="ARBA00023284"/>
    </source>
</evidence>
<dbReference type="GO" id="GO:0016491">
    <property type="term" value="F:oxidoreductase activity"/>
    <property type="evidence" value="ECO:0007669"/>
    <property type="project" value="UniProtKB-KW"/>
</dbReference>
<organism evidence="8 9">
    <name type="scientific">Desulfamplus magnetovallimortis</name>
    <dbReference type="NCBI Taxonomy" id="1246637"/>
    <lineage>
        <taxon>Bacteria</taxon>
        <taxon>Pseudomonadati</taxon>
        <taxon>Thermodesulfobacteriota</taxon>
        <taxon>Desulfobacteria</taxon>
        <taxon>Desulfobacterales</taxon>
        <taxon>Desulfobacteraceae</taxon>
        <taxon>Desulfamplus</taxon>
    </lineage>
</organism>
<dbReference type="STRING" id="1246637.MTBBW1_250018"/>
<dbReference type="EC" id="1.6.99.3" evidence="8"/>
<dbReference type="SUPFAM" id="SSF52821">
    <property type="entry name" value="Rhodanese/Cell cycle control phosphatase"/>
    <property type="match status" value="1"/>
</dbReference>
<dbReference type="InterPro" id="IPR016156">
    <property type="entry name" value="FAD/NAD-linked_Rdtase_dimer_sf"/>
</dbReference>
<dbReference type="OrthoDB" id="9769238at2"/>
<dbReference type="Gene3D" id="3.50.50.60">
    <property type="entry name" value="FAD/NAD(P)-binding domain"/>
    <property type="match status" value="2"/>
</dbReference>
<evidence type="ECO:0000259" key="7">
    <source>
        <dbReference type="PROSITE" id="PS50206"/>
    </source>
</evidence>
<dbReference type="InterPro" id="IPR004099">
    <property type="entry name" value="Pyr_nucl-diS_OxRdtase_dimer"/>
</dbReference>
<dbReference type="Pfam" id="PF07992">
    <property type="entry name" value="Pyr_redox_2"/>
    <property type="match status" value="1"/>
</dbReference>
<gene>
    <name evidence="8" type="primary">nox</name>
    <name evidence="8" type="ORF">MTBBW1_250018</name>
</gene>
<dbReference type="PRINTS" id="PR00411">
    <property type="entry name" value="PNDRDTASEI"/>
</dbReference>
<dbReference type="EMBL" id="FWEV01000168">
    <property type="protein sequence ID" value="SLM30847.1"/>
    <property type="molecule type" value="Genomic_DNA"/>
</dbReference>
<evidence type="ECO:0000256" key="1">
    <source>
        <dbReference type="ARBA" id="ARBA00001974"/>
    </source>
</evidence>
<accession>A0A1W1HEC4</accession>
<dbReference type="InterPro" id="IPR050260">
    <property type="entry name" value="FAD-bd_OxRdtase"/>
</dbReference>
<dbReference type="InterPro" id="IPR036873">
    <property type="entry name" value="Rhodanese-like_dom_sf"/>
</dbReference>
<keyword evidence="9" id="KW-1185">Reference proteome</keyword>
<dbReference type="PANTHER" id="PTHR43429">
    <property type="entry name" value="PYRIDINE NUCLEOTIDE-DISULFIDE OXIDOREDUCTASE DOMAIN-CONTAINING"/>
    <property type="match status" value="1"/>
</dbReference>
<proteinExistence type="inferred from homology"/>
<keyword evidence="3" id="KW-0285">Flavoprotein</keyword>
<dbReference type="InterPro" id="IPR023753">
    <property type="entry name" value="FAD/NAD-binding_dom"/>
</dbReference>
<evidence type="ECO:0000256" key="2">
    <source>
        <dbReference type="ARBA" id="ARBA00009130"/>
    </source>
</evidence>
<evidence type="ECO:0000313" key="9">
    <source>
        <dbReference type="Proteomes" id="UP000191931"/>
    </source>
</evidence>
<reference evidence="8 9" key="1">
    <citation type="submission" date="2017-03" db="EMBL/GenBank/DDBJ databases">
        <authorList>
            <person name="Afonso C.L."/>
            <person name="Miller P.J."/>
            <person name="Scott M.A."/>
            <person name="Spackman E."/>
            <person name="Goraichik I."/>
            <person name="Dimitrov K.M."/>
            <person name="Suarez D.L."/>
            <person name="Swayne D.E."/>
        </authorList>
    </citation>
    <scope>NUCLEOTIDE SEQUENCE [LARGE SCALE GENOMIC DNA]</scope>
    <source>
        <strain evidence="8">PRJEB14757</strain>
    </source>
</reference>
<dbReference type="PROSITE" id="PS50206">
    <property type="entry name" value="RHODANESE_3"/>
    <property type="match status" value="1"/>
</dbReference>
<dbReference type="AlphaFoldDB" id="A0A1W1HEC4"/>